<dbReference type="AlphaFoldDB" id="A0A4R5TQ14"/>
<keyword evidence="3" id="KW-1185">Reference proteome</keyword>
<comment type="caution">
    <text evidence="2">The sequence shown here is derived from an EMBL/GenBank/DDBJ whole genome shotgun (WGS) entry which is preliminary data.</text>
</comment>
<keyword evidence="1" id="KW-0227">DNA damage</keyword>
<dbReference type="PANTHER" id="PTHR35369:SF3">
    <property type="entry name" value="TRANSLESION DNA SYNTHESIS-ASSOCIATED PROTEIN IMUA"/>
    <property type="match status" value="1"/>
</dbReference>
<protein>
    <submittedName>
        <fullName evidence="2">Translesion DNA synthesis-associated protein ImuA</fullName>
    </submittedName>
</protein>
<sequence length="203" mass="21225">MGAVVALDQLLEARTVWRGQATAAAVAAAHPTGWPALDALLPGGGWPEAALSEVLFAADGLGEIGLVLPALARLAAAGMPVALVAPPYLAHAPAWARAGLDLRHVQCIDATPRDALWAAEQCLRSAACGAVLCWPRKVDDRALRRLQVAAEGGRCLGFAFRDAREARNPSPAALRLLVDANHQVRVLKCRGAAVPPRVVALSH</sequence>
<dbReference type="OrthoDB" id="9811176at2"/>
<dbReference type="SUPFAM" id="SSF52540">
    <property type="entry name" value="P-loop containing nucleoside triphosphate hydrolases"/>
    <property type="match status" value="1"/>
</dbReference>
<accession>A0A4R5TQ14</accession>
<dbReference type="EMBL" id="SMTF01000016">
    <property type="protein sequence ID" value="TDK21512.1"/>
    <property type="molecule type" value="Genomic_DNA"/>
</dbReference>
<reference evidence="2 3" key="1">
    <citation type="submission" date="2019-03" db="EMBL/GenBank/DDBJ databases">
        <title>Luteimonas zhaokaii sp.nov., isolated from the rectal contents of Plateau pika in Yushu, Qinghai Province, China.</title>
        <authorList>
            <person name="Zhang G."/>
        </authorList>
    </citation>
    <scope>NUCLEOTIDE SEQUENCE [LARGE SCALE GENOMIC DNA]</scope>
    <source>
        <strain evidence="2 3">B9</strain>
    </source>
</reference>
<dbReference type="InterPro" id="IPR047610">
    <property type="entry name" value="ImuA_translesion"/>
</dbReference>
<dbReference type="InterPro" id="IPR027417">
    <property type="entry name" value="P-loop_NTPase"/>
</dbReference>
<dbReference type="Gene3D" id="3.40.50.300">
    <property type="entry name" value="P-loop containing nucleotide triphosphate hydrolases"/>
    <property type="match status" value="1"/>
</dbReference>
<dbReference type="GO" id="GO:0006281">
    <property type="term" value="P:DNA repair"/>
    <property type="evidence" value="ECO:0007669"/>
    <property type="project" value="TreeGrafter"/>
</dbReference>
<dbReference type="PANTHER" id="PTHR35369">
    <property type="entry name" value="BLR3025 PROTEIN-RELATED"/>
    <property type="match status" value="1"/>
</dbReference>
<dbReference type="Proteomes" id="UP000294796">
    <property type="component" value="Unassembled WGS sequence"/>
</dbReference>
<organism evidence="2 3">
    <name type="scientific">Luteimonas aestuarii</name>
    <dbReference type="NCBI Taxonomy" id="453837"/>
    <lineage>
        <taxon>Bacteria</taxon>
        <taxon>Pseudomonadati</taxon>
        <taxon>Pseudomonadota</taxon>
        <taxon>Gammaproteobacteria</taxon>
        <taxon>Lysobacterales</taxon>
        <taxon>Lysobacteraceae</taxon>
        <taxon>Luteimonas</taxon>
    </lineage>
</organism>
<dbReference type="RefSeq" id="WP_133323367.1">
    <property type="nucleotide sequence ID" value="NZ_SMTF01000016.1"/>
</dbReference>
<dbReference type="PIRSF" id="PIRSF037290">
    <property type="entry name" value="UCP037290"/>
    <property type="match status" value="1"/>
</dbReference>
<dbReference type="InterPro" id="IPR017166">
    <property type="entry name" value="UCP037290"/>
</dbReference>
<dbReference type="NCBIfam" id="NF033429">
    <property type="entry name" value="ImuA_translesion"/>
    <property type="match status" value="1"/>
</dbReference>
<evidence type="ECO:0000313" key="2">
    <source>
        <dbReference type="EMBL" id="TDK21512.1"/>
    </source>
</evidence>
<dbReference type="InterPro" id="IPR050356">
    <property type="entry name" value="SulA_CellDiv_inhibitor"/>
</dbReference>
<proteinExistence type="predicted"/>
<evidence type="ECO:0000313" key="3">
    <source>
        <dbReference type="Proteomes" id="UP000294796"/>
    </source>
</evidence>
<gene>
    <name evidence="2" type="primary">imuA</name>
    <name evidence="2" type="ORF">E2F46_14860</name>
</gene>
<name>A0A4R5TQ14_9GAMM</name>
<evidence type="ECO:0000256" key="1">
    <source>
        <dbReference type="ARBA" id="ARBA00022763"/>
    </source>
</evidence>